<sequence length="70" mass="7841">LLLLLLLRPLSLLLSRTLLQHHPVLAHANHVGSGTLLVAFVRRAVDEERSELGTRLQLYEEAALVPLRDL</sequence>
<feature type="non-terminal residue" evidence="2">
    <location>
        <position position="70"/>
    </location>
</feature>
<protein>
    <submittedName>
        <fullName evidence="2">Uncharacterized protein</fullName>
    </submittedName>
</protein>
<evidence type="ECO:0000313" key="2">
    <source>
        <dbReference type="EMBL" id="GMT17302.1"/>
    </source>
</evidence>
<organism evidence="2 3">
    <name type="scientific">Pristionchus fissidentatus</name>
    <dbReference type="NCBI Taxonomy" id="1538716"/>
    <lineage>
        <taxon>Eukaryota</taxon>
        <taxon>Metazoa</taxon>
        <taxon>Ecdysozoa</taxon>
        <taxon>Nematoda</taxon>
        <taxon>Chromadorea</taxon>
        <taxon>Rhabditida</taxon>
        <taxon>Rhabditina</taxon>
        <taxon>Diplogasteromorpha</taxon>
        <taxon>Diplogasteroidea</taxon>
        <taxon>Neodiplogasteridae</taxon>
        <taxon>Pristionchus</taxon>
    </lineage>
</organism>
<feature type="non-terminal residue" evidence="2">
    <location>
        <position position="1"/>
    </location>
</feature>
<feature type="chain" id="PRO_5043697436" evidence="1">
    <location>
        <begin position="29"/>
        <end position="70"/>
    </location>
</feature>
<evidence type="ECO:0000313" key="3">
    <source>
        <dbReference type="Proteomes" id="UP001432322"/>
    </source>
</evidence>
<keyword evidence="3" id="KW-1185">Reference proteome</keyword>
<evidence type="ECO:0000256" key="1">
    <source>
        <dbReference type="SAM" id="SignalP"/>
    </source>
</evidence>
<dbReference type="AlphaFoldDB" id="A0AAV5VC86"/>
<name>A0AAV5VC86_9BILA</name>
<reference evidence="2" key="1">
    <citation type="submission" date="2023-10" db="EMBL/GenBank/DDBJ databases">
        <title>Genome assembly of Pristionchus species.</title>
        <authorList>
            <person name="Yoshida K."/>
            <person name="Sommer R.J."/>
        </authorList>
    </citation>
    <scope>NUCLEOTIDE SEQUENCE</scope>
    <source>
        <strain evidence="2">RS5133</strain>
    </source>
</reference>
<keyword evidence="1" id="KW-0732">Signal</keyword>
<accession>A0AAV5VC86</accession>
<comment type="caution">
    <text evidence="2">The sequence shown here is derived from an EMBL/GenBank/DDBJ whole genome shotgun (WGS) entry which is preliminary data.</text>
</comment>
<gene>
    <name evidence="2" type="ORF">PFISCL1PPCAC_8599</name>
</gene>
<feature type="signal peptide" evidence="1">
    <location>
        <begin position="1"/>
        <end position="28"/>
    </location>
</feature>
<dbReference type="EMBL" id="BTSY01000003">
    <property type="protein sequence ID" value="GMT17302.1"/>
    <property type="molecule type" value="Genomic_DNA"/>
</dbReference>
<dbReference type="Proteomes" id="UP001432322">
    <property type="component" value="Unassembled WGS sequence"/>
</dbReference>
<proteinExistence type="predicted"/>